<feature type="region of interest" description="Disordered" evidence="1">
    <location>
        <begin position="88"/>
        <end position="196"/>
    </location>
</feature>
<dbReference type="GO" id="GO:0090307">
    <property type="term" value="P:mitotic spindle assembly"/>
    <property type="evidence" value="ECO:0007669"/>
    <property type="project" value="TreeGrafter"/>
</dbReference>
<organism evidence="2 3">
    <name type="scientific">Pangasianodon hypophthalmus</name>
    <name type="common">Striped catfish</name>
    <name type="synonym">Helicophagus hypophthalmus</name>
    <dbReference type="NCBI Taxonomy" id="310915"/>
    <lineage>
        <taxon>Eukaryota</taxon>
        <taxon>Metazoa</taxon>
        <taxon>Chordata</taxon>
        <taxon>Craniata</taxon>
        <taxon>Vertebrata</taxon>
        <taxon>Euteleostomi</taxon>
        <taxon>Actinopterygii</taxon>
        <taxon>Neopterygii</taxon>
        <taxon>Teleostei</taxon>
        <taxon>Ostariophysi</taxon>
        <taxon>Siluriformes</taxon>
        <taxon>Pangasiidae</taxon>
        <taxon>Pangasianodon</taxon>
    </lineage>
</organism>
<dbReference type="EMBL" id="VFJC01000032">
    <property type="protein sequence ID" value="KAB5515582.1"/>
    <property type="molecule type" value="Genomic_DNA"/>
</dbReference>
<dbReference type="AlphaFoldDB" id="A0A5N5J9T9"/>
<reference evidence="2 3" key="1">
    <citation type="submission" date="2019-06" db="EMBL/GenBank/DDBJ databases">
        <title>A chromosome-scale genome assembly of the striped catfish, Pangasianodon hypophthalmus.</title>
        <authorList>
            <person name="Wen M."/>
            <person name="Zahm M."/>
            <person name="Roques C."/>
            <person name="Cabau C."/>
            <person name="Klopp C."/>
            <person name="Donnadieu C."/>
            <person name="Jouanno E."/>
            <person name="Avarre J.-C."/>
            <person name="Campet M."/>
            <person name="Ha T.T.T."/>
            <person name="Dugue R."/>
            <person name="Lampietro C."/>
            <person name="Louis A."/>
            <person name="Herpin A."/>
            <person name="Echchiki A."/>
            <person name="Berthelot C."/>
            <person name="Parey E."/>
            <person name="Roest-Crollius H."/>
            <person name="Braasch I."/>
            <person name="Postlethwait J."/>
            <person name="Bobe J."/>
            <person name="Montfort J."/>
            <person name="Bouchez O."/>
            <person name="Begum T."/>
            <person name="Schartl M."/>
            <person name="Guiguen Y."/>
        </authorList>
    </citation>
    <scope>NUCLEOTIDE SEQUENCE [LARGE SCALE GENOMIC DNA]</scope>
    <source>
        <strain evidence="2 3">Indonesia</strain>
        <tissue evidence="2">Blood</tissue>
    </source>
</reference>
<comment type="caution">
    <text evidence="2">The sequence shown here is derived from an EMBL/GenBank/DDBJ whole genome shotgun (WGS) entry which is preliminary data.</text>
</comment>
<dbReference type="PANTHER" id="PTHR14739">
    <property type="entry name" value="MICROTUBULE-ASSOCIATED PROTEIN 9"/>
    <property type="match status" value="1"/>
</dbReference>
<protein>
    <submittedName>
        <fullName evidence="2">Uncharacterized protein</fullName>
    </submittedName>
</protein>
<sequence length="196" mass="21849">MAEDFCTTLAHTRSPKTSRRTTFQDELEAAVNERAVRNRVSHFNSYAFNDEDDDDDDVLKELLKTRRKKIDMFKVSRTKTSISDFKLSDDEEENIRPKKRAPHSAISGRDEEDGRTQTPCSRAATSPVSNTNTNTSTSTSSQTAGNSGSDARQDGVSVKANTHSRPLEGAESTDVSAAEQRKQEDYRVCHNNTSIK</sequence>
<feature type="compositionally biased region" description="Basic and acidic residues" evidence="1">
    <location>
        <begin position="179"/>
        <end position="188"/>
    </location>
</feature>
<accession>A0A5N5J9T9</accession>
<gene>
    <name evidence="2" type="ORF">PHYPO_G00248590</name>
</gene>
<feature type="compositionally biased region" description="Low complexity" evidence="1">
    <location>
        <begin position="125"/>
        <end position="149"/>
    </location>
</feature>
<name>A0A5N5J9T9_PANHP</name>
<dbReference type="GO" id="GO:0000281">
    <property type="term" value="P:mitotic cytokinesis"/>
    <property type="evidence" value="ECO:0007669"/>
    <property type="project" value="InterPro"/>
</dbReference>
<evidence type="ECO:0000313" key="2">
    <source>
        <dbReference type="EMBL" id="KAB5515582.1"/>
    </source>
</evidence>
<dbReference type="GO" id="GO:1902412">
    <property type="term" value="P:regulation of mitotic cytokinesis"/>
    <property type="evidence" value="ECO:0007669"/>
    <property type="project" value="TreeGrafter"/>
</dbReference>
<dbReference type="InterPro" id="IPR026106">
    <property type="entry name" value="MAP9"/>
</dbReference>
<dbReference type="PANTHER" id="PTHR14739:SF9">
    <property type="entry name" value="MICROTUBULE-ASSOCIATED PROTEIN 9"/>
    <property type="match status" value="1"/>
</dbReference>
<dbReference type="GO" id="GO:0008017">
    <property type="term" value="F:microtubule binding"/>
    <property type="evidence" value="ECO:0007669"/>
    <property type="project" value="TreeGrafter"/>
</dbReference>
<keyword evidence="3" id="KW-1185">Reference proteome</keyword>
<evidence type="ECO:0000256" key="1">
    <source>
        <dbReference type="SAM" id="MobiDB-lite"/>
    </source>
</evidence>
<dbReference type="GO" id="GO:0000235">
    <property type="term" value="C:astral microtubule"/>
    <property type="evidence" value="ECO:0007669"/>
    <property type="project" value="TreeGrafter"/>
</dbReference>
<evidence type="ECO:0000313" key="3">
    <source>
        <dbReference type="Proteomes" id="UP000327468"/>
    </source>
</evidence>
<dbReference type="Proteomes" id="UP000327468">
    <property type="component" value="Unassembled WGS sequence"/>
</dbReference>
<proteinExistence type="predicted"/>